<dbReference type="Pfam" id="PF14113">
    <property type="entry name" value="Tae4"/>
    <property type="match status" value="1"/>
</dbReference>
<dbReference type="InterPro" id="IPR025562">
    <property type="entry name" value="Tae4"/>
</dbReference>
<evidence type="ECO:0008006" key="3">
    <source>
        <dbReference type="Google" id="ProtNLM"/>
    </source>
</evidence>
<name>A0A4U8U727_9HELI</name>
<dbReference type="AlphaFoldDB" id="A0A4U8U727"/>
<evidence type="ECO:0000313" key="1">
    <source>
        <dbReference type="EMBL" id="TLE09203.1"/>
    </source>
</evidence>
<gene>
    <name evidence="1" type="ORF">LS79_008475</name>
</gene>
<accession>A0A4U8U727</accession>
<dbReference type="Proteomes" id="UP000029857">
    <property type="component" value="Unassembled WGS sequence"/>
</dbReference>
<reference evidence="1 2" key="1">
    <citation type="journal article" date="2014" name="Genome Announc.">
        <title>Draft genome sequences of eight enterohepatic helicobacter species isolated from both laboratory and wild rodents.</title>
        <authorList>
            <person name="Sheh A."/>
            <person name="Shen Z."/>
            <person name="Fox J.G."/>
        </authorList>
    </citation>
    <scope>NUCLEOTIDE SEQUENCE [LARGE SCALE GENOMIC DNA]</scope>
    <source>
        <strain evidence="1 2">ATCC 49320</strain>
    </source>
</reference>
<dbReference type="EMBL" id="JRPJ02000034">
    <property type="protein sequence ID" value="TLE09203.1"/>
    <property type="molecule type" value="Genomic_DNA"/>
</dbReference>
<comment type="caution">
    <text evidence="1">The sequence shown here is derived from an EMBL/GenBank/DDBJ whole genome shotgun (WGS) entry which is preliminary data.</text>
</comment>
<proteinExistence type="predicted"/>
<protein>
    <recommendedName>
        <fullName evidence="3">Type VI secretion system amidase effector protein Tae4</fullName>
    </recommendedName>
</protein>
<dbReference type="Gene3D" id="3.90.1720.70">
    <property type="match status" value="1"/>
</dbReference>
<evidence type="ECO:0000313" key="2">
    <source>
        <dbReference type="Proteomes" id="UP000029857"/>
    </source>
</evidence>
<organism evidence="1 2">
    <name type="scientific">Helicobacter bilis</name>
    <dbReference type="NCBI Taxonomy" id="37372"/>
    <lineage>
        <taxon>Bacteria</taxon>
        <taxon>Pseudomonadati</taxon>
        <taxon>Campylobacterota</taxon>
        <taxon>Epsilonproteobacteria</taxon>
        <taxon>Campylobacterales</taxon>
        <taxon>Helicobacteraceae</taxon>
        <taxon>Helicobacter</taxon>
    </lineage>
</organism>
<sequence>MQVFCEERNKIIRKHLVSKNPMESNLYKLSHIQTLQGGKMSAIQWGYYVKQKNENLKSKITIKDLQSFTFTSNDVYNTKVSFNLNAKFTYTITENNTQKEITDYLKDNQQLVIFAYKNNPAYNVGERITHTILTISQYPILKLTNKALTILYTHTNATYTLKHSCDTHYLSKNLKSEIVYTLEFRESSLSIKDTKSNKDIALMLTKEIPNIQEKTILLDSKDLQALQTTLGLYTHRDKVDVYVEVELSKWDRLKNFYLDIHSISQDDMEESRQRIGVKRLWEWVNSGLNCFGYGEILFIKAEIRYYKVKGAIYTEFMKSPYNYINTCAARMSKALVDSEIPIRKLQGMDSTAYIANAGTNTKPYKILVKVKDMIDFLKLNNSLGKPIIFTPNTNQTNQDFRYESLSKLDGSGIVAIKVKGWGDAWGHITLWDNREQKFLDDENYLTRGDYVEEVYFWKIED</sequence>